<dbReference type="AlphaFoldDB" id="A0A068NVZ1"/>
<evidence type="ECO:0000313" key="3">
    <source>
        <dbReference type="Proteomes" id="UP000027982"/>
    </source>
</evidence>
<proteinExistence type="predicted"/>
<accession>A0A068NVZ1</accession>
<keyword evidence="3" id="KW-1185">Reference proteome</keyword>
<reference evidence="2 3" key="1">
    <citation type="journal article" date="2014" name="PLoS ONE">
        <title>The first complete genome sequence of the class fimbriimonadia in the phylum armatimonadetes.</title>
        <authorList>
            <person name="Hu Z.Y."/>
            <person name="Wang Y.Z."/>
            <person name="Im W.T."/>
            <person name="Wang S.Y."/>
            <person name="Zhao G.P."/>
            <person name="Zheng H.J."/>
            <person name="Quan Z.X."/>
        </authorList>
    </citation>
    <scope>NUCLEOTIDE SEQUENCE [LARGE SCALE GENOMIC DNA]</scope>
    <source>
        <strain evidence="2">Gsoil 348</strain>
    </source>
</reference>
<evidence type="ECO:0000259" key="1">
    <source>
        <dbReference type="Pfam" id="PF10091"/>
    </source>
</evidence>
<dbReference type="KEGG" id="fgi:OP10G_4218"/>
<sequence>MRFFWEQSNPVNGFSKDRATNAEGKDAHEVASCASVGFALVAYAIGAERGWIPRREALDRTRVTLRGLMTRWPNERGWLYHFIDYNKGTRIWNCEASSIDTSICLAGVLASQRYWKDRDVDRDANAFQKRIDWQWMLTDGGDKPDSRHFSMGWHPGEGFINARWNDFNECKMLYIQAYGSTSLPKDSWEKIKRTPVSYGGFDLFTGGPLFMHQMTESFYDFRNKRDRLGIDYGVETRNATLGNRQYCIDNPKKMAAYGPTFWGLSACDGPDGYNAFGAPGWVNDEGVVTPTSAVASMPFTPAESQAFAVAMRKDHTEAWGKYGFPNGYCPQRNWVGPDVIGIDLGMMMCGLENARSGFVWKLSNSHPVVQRGFRLAGLRPAKPDPRLRLP</sequence>
<name>A0A068NVZ1_FIMGI</name>
<evidence type="ECO:0000313" key="2">
    <source>
        <dbReference type="EMBL" id="AIE87586.1"/>
    </source>
</evidence>
<dbReference type="eggNOG" id="COG5368">
    <property type="taxonomic scope" value="Bacteria"/>
</dbReference>
<dbReference type="HOGENOM" id="CLU_023287_0_1_0"/>
<dbReference type="Pfam" id="PF10091">
    <property type="entry name" value="Glycoamylase"/>
    <property type="match status" value="1"/>
</dbReference>
<feature type="domain" description="Glycoamylase-like" evidence="1">
    <location>
        <begin position="163"/>
        <end position="367"/>
    </location>
</feature>
<dbReference type="Proteomes" id="UP000027982">
    <property type="component" value="Chromosome"/>
</dbReference>
<dbReference type="EMBL" id="CP007139">
    <property type="protein sequence ID" value="AIE87586.1"/>
    <property type="molecule type" value="Genomic_DNA"/>
</dbReference>
<dbReference type="InterPro" id="IPR019282">
    <property type="entry name" value="Glycoamylase-like_cons_dom"/>
</dbReference>
<dbReference type="Gene3D" id="1.50.10.140">
    <property type="match status" value="1"/>
</dbReference>
<gene>
    <name evidence="2" type="ORF">OP10G_4218</name>
</gene>
<dbReference type="STRING" id="661478.OP10G_4218"/>
<organism evidence="2 3">
    <name type="scientific">Fimbriimonas ginsengisoli Gsoil 348</name>
    <dbReference type="NCBI Taxonomy" id="661478"/>
    <lineage>
        <taxon>Bacteria</taxon>
        <taxon>Bacillati</taxon>
        <taxon>Armatimonadota</taxon>
        <taxon>Fimbriimonadia</taxon>
        <taxon>Fimbriimonadales</taxon>
        <taxon>Fimbriimonadaceae</taxon>
        <taxon>Fimbriimonas</taxon>
    </lineage>
</organism>
<protein>
    <recommendedName>
        <fullName evidence="1">Glycoamylase-like domain-containing protein</fullName>
    </recommendedName>
</protein>